<dbReference type="RefSeq" id="WP_301200649.1">
    <property type="nucleotide sequence ID" value="NZ_JAPDPI010000030.1"/>
</dbReference>
<keyword evidence="1" id="KW-0732">Signal</keyword>
<reference evidence="2" key="1">
    <citation type="submission" date="2022-10" db="EMBL/GenBank/DDBJ databases">
        <authorList>
            <person name="Yu W.X."/>
        </authorList>
    </citation>
    <scope>NUCLEOTIDE SEQUENCE</scope>
    <source>
        <strain evidence="2">D04</strain>
    </source>
</reference>
<accession>A0AAE3MFD8</accession>
<keyword evidence="3" id="KW-1185">Reference proteome</keyword>
<comment type="caution">
    <text evidence="2">The sequence shown here is derived from an EMBL/GenBank/DDBJ whole genome shotgun (WGS) entry which is preliminary data.</text>
</comment>
<protein>
    <recommendedName>
        <fullName evidence="4">Lipoprotein</fullName>
    </recommendedName>
</protein>
<dbReference type="EMBL" id="JAPDPI010000030">
    <property type="protein sequence ID" value="MCW3806833.1"/>
    <property type="molecule type" value="Genomic_DNA"/>
</dbReference>
<feature type="signal peptide" evidence="1">
    <location>
        <begin position="1"/>
        <end position="22"/>
    </location>
</feature>
<dbReference type="AlphaFoldDB" id="A0AAE3MFD8"/>
<name>A0AAE3MFD8_9BACT</name>
<proteinExistence type="predicted"/>
<dbReference type="PROSITE" id="PS51257">
    <property type="entry name" value="PROKAR_LIPOPROTEIN"/>
    <property type="match status" value="1"/>
</dbReference>
<dbReference type="Proteomes" id="UP001207408">
    <property type="component" value="Unassembled WGS sequence"/>
</dbReference>
<evidence type="ECO:0000313" key="3">
    <source>
        <dbReference type="Proteomes" id="UP001207408"/>
    </source>
</evidence>
<organism evidence="2 3">
    <name type="scientific">Plebeiibacterium marinum</name>
    <dbReference type="NCBI Taxonomy" id="2992111"/>
    <lineage>
        <taxon>Bacteria</taxon>
        <taxon>Pseudomonadati</taxon>
        <taxon>Bacteroidota</taxon>
        <taxon>Bacteroidia</taxon>
        <taxon>Marinilabiliales</taxon>
        <taxon>Marinilabiliaceae</taxon>
        <taxon>Plebeiibacterium</taxon>
    </lineage>
</organism>
<evidence type="ECO:0000313" key="2">
    <source>
        <dbReference type="EMBL" id="MCW3806833.1"/>
    </source>
</evidence>
<evidence type="ECO:0000256" key="1">
    <source>
        <dbReference type="SAM" id="SignalP"/>
    </source>
</evidence>
<sequence length="393" mass="45597">MKYISFLFIASFLLLLSCQQNSHKTGKVSKNITKEIESSSNNVNDSILKNIKSDTLINKPSNIETHTIKYPINDYILHTYYPYSNFRSINRYLSIPYIVQNEKEYYYFDQYPTELIVSLIPTKIDTLEVISGTGNDVNCLDILKIQDKNEIELFYSLSINDKIIAQKGKLDTILTKRGLSSQNLRDSMYIKTTLPNWTQDVQLSNCLNSFYYLPTDSTLQKYQNIEGIKKQLLKKEKLTNYSLETLRILYNNYLNTKDVIRINNLLINDNGGYFHSGGFDKDIEEDVLLLIDSLNIIYISEENEVFKVEWLSNYSTVLGGSGILDDNYVSILDNHYVIDDWATGTTTRLFHPDMIDNDYLVVYELKLKHIDTYIQSSADIITYKKPVKKEFTQ</sequence>
<feature type="chain" id="PRO_5042035032" description="Lipoprotein" evidence="1">
    <location>
        <begin position="23"/>
        <end position="393"/>
    </location>
</feature>
<evidence type="ECO:0008006" key="4">
    <source>
        <dbReference type="Google" id="ProtNLM"/>
    </source>
</evidence>
<gene>
    <name evidence="2" type="ORF">OM074_14445</name>
</gene>